<keyword evidence="3" id="KW-1185">Reference proteome</keyword>
<evidence type="ECO:0000256" key="1">
    <source>
        <dbReference type="SAM" id="SignalP"/>
    </source>
</evidence>
<gene>
    <name evidence="2" type="ORF">DFH08DRAFT_969310</name>
</gene>
<sequence>MRLSTLLPVSSTFLSVVFTALLPEANINALRTGHPTTSDEFVGINITAEGAKVPQALSKFGWEVGKTWGPHPEPWLMYNSMIIWYSVSPMKFASSSEYTRGTLCFNLPP</sequence>
<dbReference type="AlphaFoldDB" id="A0AAD6ZII7"/>
<name>A0AAD6ZII7_9AGAR</name>
<proteinExistence type="predicted"/>
<comment type="caution">
    <text evidence="2">The sequence shown here is derived from an EMBL/GenBank/DDBJ whole genome shotgun (WGS) entry which is preliminary data.</text>
</comment>
<evidence type="ECO:0000313" key="2">
    <source>
        <dbReference type="EMBL" id="KAJ7323229.1"/>
    </source>
</evidence>
<dbReference type="EMBL" id="JARIHO010000047">
    <property type="protein sequence ID" value="KAJ7323229.1"/>
    <property type="molecule type" value="Genomic_DNA"/>
</dbReference>
<feature type="signal peptide" evidence="1">
    <location>
        <begin position="1"/>
        <end position="19"/>
    </location>
</feature>
<feature type="chain" id="PRO_5042212103" evidence="1">
    <location>
        <begin position="20"/>
        <end position="109"/>
    </location>
</feature>
<organism evidence="2 3">
    <name type="scientific">Mycena albidolilacea</name>
    <dbReference type="NCBI Taxonomy" id="1033008"/>
    <lineage>
        <taxon>Eukaryota</taxon>
        <taxon>Fungi</taxon>
        <taxon>Dikarya</taxon>
        <taxon>Basidiomycota</taxon>
        <taxon>Agaricomycotina</taxon>
        <taxon>Agaricomycetes</taxon>
        <taxon>Agaricomycetidae</taxon>
        <taxon>Agaricales</taxon>
        <taxon>Marasmiineae</taxon>
        <taxon>Mycenaceae</taxon>
        <taxon>Mycena</taxon>
    </lineage>
</organism>
<evidence type="ECO:0000313" key="3">
    <source>
        <dbReference type="Proteomes" id="UP001218218"/>
    </source>
</evidence>
<accession>A0AAD6ZII7</accession>
<protein>
    <submittedName>
        <fullName evidence="2">Uncharacterized protein</fullName>
    </submittedName>
</protein>
<keyword evidence="1" id="KW-0732">Signal</keyword>
<reference evidence="2" key="1">
    <citation type="submission" date="2023-03" db="EMBL/GenBank/DDBJ databases">
        <title>Massive genome expansion in bonnet fungi (Mycena s.s.) driven by repeated elements and novel gene families across ecological guilds.</title>
        <authorList>
            <consortium name="Lawrence Berkeley National Laboratory"/>
            <person name="Harder C.B."/>
            <person name="Miyauchi S."/>
            <person name="Viragh M."/>
            <person name="Kuo A."/>
            <person name="Thoen E."/>
            <person name="Andreopoulos B."/>
            <person name="Lu D."/>
            <person name="Skrede I."/>
            <person name="Drula E."/>
            <person name="Henrissat B."/>
            <person name="Morin E."/>
            <person name="Kohler A."/>
            <person name="Barry K."/>
            <person name="LaButti K."/>
            <person name="Morin E."/>
            <person name="Salamov A."/>
            <person name="Lipzen A."/>
            <person name="Mereny Z."/>
            <person name="Hegedus B."/>
            <person name="Baldrian P."/>
            <person name="Stursova M."/>
            <person name="Weitz H."/>
            <person name="Taylor A."/>
            <person name="Grigoriev I.V."/>
            <person name="Nagy L.G."/>
            <person name="Martin F."/>
            <person name="Kauserud H."/>
        </authorList>
    </citation>
    <scope>NUCLEOTIDE SEQUENCE</scope>
    <source>
        <strain evidence="2">CBHHK002</strain>
    </source>
</reference>
<dbReference type="Proteomes" id="UP001218218">
    <property type="component" value="Unassembled WGS sequence"/>
</dbReference>